<organism evidence="1 2">
    <name type="scientific">Fasciola hepatica</name>
    <name type="common">Liver fluke</name>
    <dbReference type="NCBI Taxonomy" id="6192"/>
    <lineage>
        <taxon>Eukaryota</taxon>
        <taxon>Metazoa</taxon>
        <taxon>Spiralia</taxon>
        <taxon>Lophotrochozoa</taxon>
        <taxon>Platyhelminthes</taxon>
        <taxon>Trematoda</taxon>
        <taxon>Digenea</taxon>
        <taxon>Plagiorchiida</taxon>
        <taxon>Echinostomata</taxon>
        <taxon>Echinostomatoidea</taxon>
        <taxon>Fasciolidae</taxon>
        <taxon>Fasciola</taxon>
    </lineage>
</organism>
<proteinExistence type="predicted"/>
<dbReference type="AlphaFoldDB" id="A0A4E0RXL1"/>
<keyword evidence="2" id="KW-1185">Reference proteome</keyword>
<sequence length="524" mass="59214">MFSLLHRSWSAVARLLYDASESSQLISPSQTFSMDKLSFYASFVTELAEQTHLTPEPSFGRKVGRLYSPTRSRTMLAEELLRRLVTYTKSDEFLNILLRDSRFPGLLEFLIRLTLSSYRPPAQTQEENPNVLFEQPSMSDESTAGSSHPQYPISLLVATILANASRNPWDTEELLKSVRPEFENLLSMWCNSSSLQLLLLGSKIRYNLDATHARVSKSDGAEPTRFRPVYYPDIFRLDKLGQSCASDPEKDECDLDVVFVHGMWGSVFYTWRQSILVKEVLRLSKHGDMNPSETETSRIGSQSALDVRFTPENPFNRSEPIVSNPVLSSVSEQSDVQNVRKRKRCHNFTVPADTQSFHQYTDDCTDNPDLAVSNISSPSRPLWHRAGTASENLQQLESVTAHPTLNDTLADSTRDSPYLLDLHSWFNLWAMRRNIRVLTMTEQRVTPVNRHCSVLLVPEDVRGCKFGLEGNGLELAPGNFESGHLDISRRLVYPLVSELFIPGLGLSVINEVFFCIGRVSLRAG</sequence>
<reference evidence="1" key="1">
    <citation type="submission" date="2019-03" db="EMBL/GenBank/DDBJ databases">
        <title>Improved annotation for the trematode Fasciola hepatica.</title>
        <authorList>
            <person name="Choi Y.-J."/>
            <person name="Martin J."/>
            <person name="Mitreva M."/>
        </authorList>
    </citation>
    <scope>NUCLEOTIDE SEQUENCE [LARGE SCALE GENOMIC DNA]</scope>
</reference>
<evidence type="ECO:0000313" key="1">
    <source>
        <dbReference type="EMBL" id="THD26697.1"/>
    </source>
</evidence>
<gene>
    <name evidence="1" type="ORF">D915_002551</name>
</gene>
<comment type="caution">
    <text evidence="1">The sequence shown here is derived from an EMBL/GenBank/DDBJ whole genome shotgun (WGS) entry which is preliminary data.</text>
</comment>
<accession>A0A4E0RXL1</accession>
<evidence type="ECO:0000313" key="2">
    <source>
        <dbReference type="Proteomes" id="UP000230066"/>
    </source>
</evidence>
<dbReference type="Proteomes" id="UP000230066">
    <property type="component" value="Unassembled WGS sequence"/>
</dbReference>
<dbReference type="EMBL" id="JXXN02000656">
    <property type="protein sequence ID" value="THD26697.1"/>
    <property type="molecule type" value="Genomic_DNA"/>
</dbReference>
<protein>
    <submittedName>
        <fullName evidence="1">Uncharacterized protein</fullName>
    </submittedName>
</protein>
<name>A0A4E0RXL1_FASHE</name>